<keyword evidence="2" id="KW-1185">Reference proteome</keyword>
<dbReference type="OrthoDB" id="5171895at2"/>
<dbReference type="AlphaFoldDB" id="A0A5C8NND5"/>
<accession>A0A5C8NND5</accession>
<evidence type="ECO:0000313" key="2">
    <source>
        <dbReference type="Proteomes" id="UP000321571"/>
    </source>
</evidence>
<organism evidence="1 2">
    <name type="scientific">Aeromicrobium terrae</name>
    <dbReference type="NCBI Taxonomy" id="2498846"/>
    <lineage>
        <taxon>Bacteria</taxon>
        <taxon>Bacillati</taxon>
        <taxon>Actinomycetota</taxon>
        <taxon>Actinomycetes</taxon>
        <taxon>Propionibacteriales</taxon>
        <taxon>Nocardioidaceae</taxon>
        <taxon>Aeromicrobium</taxon>
    </lineage>
</organism>
<proteinExistence type="predicted"/>
<dbReference type="RefSeq" id="WP_147684202.1">
    <property type="nucleotide sequence ID" value="NZ_VDUX01000002.1"/>
</dbReference>
<comment type="caution">
    <text evidence="1">The sequence shown here is derived from an EMBL/GenBank/DDBJ whole genome shotgun (WGS) entry which is preliminary data.</text>
</comment>
<evidence type="ECO:0000313" key="1">
    <source>
        <dbReference type="EMBL" id="TXL61973.1"/>
    </source>
</evidence>
<reference evidence="1 2" key="1">
    <citation type="submission" date="2019-06" db="EMBL/GenBank/DDBJ databases">
        <title>Aeromicrobium sp. nov., isolated from a maize field.</title>
        <authorList>
            <person name="Lin S.-Y."/>
            <person name="Tsai C.-F."/>
            <person name="Young C.-C."/>
        </authorList>
    </citation>
    <scope>NUCLEOTIDE SEQUENCE [LARGE SCALE GENOMIC DNA]</scope>
    <source>
        <strain evidence="1 2">CC-CFT486</strain>
    </source>
</reference>
<dbReference type="EMBL" id="VDUX01000002">
    <property type="protein sequence ID" value="TXL61973.1"/>
    <property type="molecule type" value="Genomic_DNA"/>
</dbReference>
<sequence>MRLRWIVVAGLLVAGLLVAIVVRDREPARSEYCVADVGTTRAQIDLEQARWTTLMSAVAQRRGMPPRATTIAIATAFQESKIHNIDYGDRDSVGLFQQRPSQGWGTREQILDPFHSIAKFYDGLAKVKGYGSMAITDAAQRVQRSAHPGAYAQHEDYARALASALRGYSPASFTCQVEERGGGRALGVADDLTKAFGEVSVNVEKNTLAVPLSGKAADVRARGWMFAHYLVGNAARLRITEISFDGRRWTAADSPDGWVKDGDARANRVSVDAS</sequence>
<name>A0A5C8NND5_9ACTN</name>
<gene>
    <name evidence="1" type="ORF">FHP06_04465</name>
</gene>
<dbReference type="Proteomes" id="UP000321571">
    <property type="component" value="Unassembled WGS sequence"/>
</dbReference>
<protein>
    <submittedName>
        <fullName evidence="1">Uncharacterized protein</fullName>
    </submittedName>
</protein>